<protein>
    <submittedName>
        <fullName evidence="1">Uncharacterized protein</fullName>
    </submittedName>
</protein>
<name>A0A803MW10_CHEQI</name>
<sequence>MQRESNKGKLHENPGRRFWCYKFFDFETMQSGCDYFKWVDTNMVDWQKDVINVLLAEKHRMATEQNVLKARVTCLEHENRRLTEQVQEMPR</sequence>
<dbReference type="Proteomes" id="UP000596660">
    <property type="component" value="Unplaced"/>
</dbReference>
<keyword evidence="2" id="KW-1185">Reference proteome</keyword>
<proteinExistence type="predicted"/>
<dbReference type="Gramene" id="AUR62036087-RA">
    <property type="protein sequence ID" value="AUR62036087-RA:cds"/>
    <property type="gene ID" value="AUR62036087"/>
</dbReference>
<reference evidence="1" key="1">
    <citation type="journal article" date="2017" name="Nature">
        <title>The genome of Chenopodium quinoa.</title>
        <authorList>
            <person name="Jarvis D.E."/>
            <person name="Ho Y.S."/>
            <person name="Lightfoot D.J."/>
            <person name="Schmoeckel S.M."/>
            <person name="Li B."/>
            <person name="Borm T.J.A."/>
            <person name="Ohyanagi H."/>
            <person name="Mineta K."/>
            <person name="Michell C.T."/>
            <person name="Saber N."/>
            <person name="Kharbatia N.M."/>
            <person name="Rupper R.R."/>
            <person name="Sharp A.R."/>
            <person name="Dally N."/>
            <person name="Boughton B.A."/>
            <person name="Woo Y.H."/>
            <person name="Gao G."/>
            <person name="Schijlen E.G.W.M."/>
            <person name="Guo X."/>
            <person name="Momin A.A."/>
            <person name="Negrao S."/>
            <person name="Al-Babili S."/>
            <person name="Gehring C."/>
            <person name="Roessner U."/>
            <person name="Jung C."/>
            <person name="Murphy K."/>
            <person name="Arold S.T."/>
            <person name="Gojobori T."/>
            <person name="van der Linden C.G."/>
            <person name="van Loo E.N."/>
            <person name="Jellen E.N."/>
            <person name="Maughan P.J."/>
            <person name="Tester M."/>
        </authorList>
    </citation>
    <scope>NUCLEOTIDE SEQUENCE [LARGE SCALE GENOMIC DNA]</scope>
    <source>
        <strain evidence="1">cv. PI 614886</strain>
    </source>
</reference>
<organism evidence="1 2">
    <name type="scientific">Chenopodium quinoa</name>
    <name type="common">Quinoa</name>
    <dbReference type="NCBI Taxonomy" id="63459"/>
    <lineage>
        <taxon>Eukaryota</taxon>
        <taxon>Viridiplantae</taxon>
        <taxon>Streptophyta</taxon>
        <taxon>Embryophyta</taxon>
        <taxon>Tracheophyta</taxon>
        <taxon>Spermatophyta</taxon>
        <taxon>Magnoliopsida</taxon>
        <taxon>eudicotyledons</taxon>
        <taxon>Gunneridae</taxon>
        <taxon>Pentapetalae</taxon>
        <taxon>Caryophyllales</taxon>
        <taxon>Chenopodiaceae</taxon>
        <taxon>Chenopodioideae</taxon>
        <taxon>Atripliceae</taxon>
        <taxon>Chenopodium</taxon>
    </lineage>
</organism>
<accession>A0A803MW10</accession>
<dbReference type="EnsemblPlants" id="AUR62036087-RA">
    <property type="protein sequence ID" value="AUR62036087-RA:cds"/>
    <property type="gene ID" value="AUR62036087"/>
</dbReference>
<dbReference type="AlphaFoldDB" id="A0A803MW10"/>
<reference evidence="1" key="2">
    <citation type="submission" date="2021-03" db="UniProtKB">
        <authorList>
            <consortium name="EnsemblPlants"/>
        </authorList>
    </citation>
    <scope>IDENTIFICATION</scope>
</reference>
<evidence type="ECO:0000313" key="2">
    <source>
        <dbReference type="Proteomes" id="UP000596660"/>
    </source>
</evidence>
<evidence type="ECO:0000313" key="1">
    <source>
        <dbReference type="EnsemblPlants" id="AUR62036087-RA:cds"/>
    </source>
</evidence>